<comment type="caution">
    <text evidence="3">The sequence shown here is derived from an EMBL/GenBank/DDBJ whole genome shotgun (WGS) entry which is preliminary data.</text>
</comment>
<feature type="domain" description="Fumarylacetoacetase-like C-terminal" evidence="2">
    <location>
        <begin position="100"/>
        <end position="257"/>
    </location>
</feature>
<dbReference type="Proteomes" id="UP000614200">
    <property type="component" value="Unassembled WGS sequence"/>
</dbReference>
<evidence type="ECO:0000256" key="1">
    <source>
        <dbReference type="ARBA" id="ARBA00023239"/>
    </source>
</evidence>
<sequence length="260" mass="28691">MGNRLYSNADLAHMLMEADRNKRPIEALTALQEGLTLDDAYEIQMINVQKMLASGEVISGKKIGLTSLGMQKLLGVDEPDYGHLYESMNLTTGNVPKDFVLQPKVEAEIAFVLKEDLIGPNVTVEDVYRATDYIVAAFEIVGSRIKNWKIKLVDTISDNASSGCYVLSEKRYNLNDFDLKTEKMKFYKNGELANEGTGAEVMGDPVYSVAWLANKMSEYGVELKKGEIILSGALTAALTAEDGDEFEAVFENFGSVKIAF</sequence>
<protein>
    <submittedName>
        <fullName evidence="3">2-keto-4-pentenoate hydratase</fullName>
    </submittedName>
</protein>
<accession>A0ABR9ZSP3</accession>
<dbReference type="EMBL" id="JADKNH010000005">
    <property type="protein sequence ID" value="MBF4693493.1"/>
    <property type="molecule type" value="Genomic_DNA"/>
</dbReference>
<dbReference type="Gene3D" id="3.90.850.10">
    <property type="entry name" value="Fumarylacetoacetase-like, C-terminal domain"/>
    <property type="match status" value="1"/>
</dbReference>
<dbReference type="SUPFAM" id="SSF56529">
    <property type="entry name" value="FAH"/>
    <property type="match status" value="1"/>
</dbReference>
<keyword evidence="4" id="KW-1185">Reference proteome</keyword>
<evidence type="ECO:0000259" key="2">
    <source>
        <dbReference type="Pfam" id="PF01557"/>
    </source>
</evidence>
<dbReference type="PANTHER" id="PTHR30143">
    <property type="entry name" value="ACID HYDRATASE"/>
    <property type="match status" value="1"/>
</dbReference>
<dbReference type="InterPro" id="IPR011234">
    <property type="entry name" value="Fumarylacetoacetase-like_C"/>
</dbReference>
<dbReference type="InterPro" id="IPR036663">
    <property type="entry name" value="Fumarylacetoacetase_C_sf"/>
</dbReference>
<keyword evidence="1" id="KW-0456">Lyase</keyword>
<gene>
    <name evidence="3" type="ORF">ISU02_10195</name>
</gene>
<name>A0ABR9ZSP3_9FIRM</name>
<evidence type="ECO:0000313" key="3">
    <source>
        <dbReference type="EMBL" id="MBF4693493.1"/>
    </source>
</evidence>
<reference evidence="3 4" key="1">
    <citation type="submission" date="2020-11" db="EMBL/GenBank/DDBJ databases">
        <title>Fusibacter basophilias sp. nov.</title>
        <authorList>
            <person name="Qiu D."/>
        </authorList>
    </citation>
    <scope>NUCLEOTIDE SEQUENCE [LARGE SCALE GENOMIC DNA]</scope>
    <source>
        <strain evidence="3 4">Q10-2</strain>
    </source>
</reference>
<dbReference type="PANTHER" id="PTHR30143:SF0">
    <property type="entry name" value="2-KETO-4-PENTENOATE HYDRATASE"/>
    <property type="match status" value="1"/>
</dbReference>
<dbReference type="InterPro" id="IPR050772">
    <property type="entry name" value="Hydratase-Decarb/MhpD_sf"/>
</dbReference>
<dbReference type="RefSeq" id="WP_194701721.1">
    <property type="nucleotide sequence ID" value="NZ_JADKNH010000005.1"/>
</dbReference>
<organism evidence="3 4">
    <name type="scientific">Fusibacter ferrireducens</name>
    <dbReference type="NCBI Taxonomy" id="2785058"/>
    <lineage>
        <taxon>Bacteria</taxon>
        <taxon>Bacillati</taxon>
        <taxon>Bacillota</taxon>
        <taxon>Clostridia</taxon>
        <taxon>Eubacteriales</taxon>
        <taxon>Eubacteriales Family XII. Incertae Sedis</taxon>
        <taxon>Fusibacter</taxon>
    </lineage>
</organism>
<evidence type="ECO:0000313" key="4">
    <source>
        <dbReference type="Proteomes" id="UP000614200"/>
    </source>
</evidence>
<proteinExistence type="predicted"/>
<dbReference type="Pfam" id="PF01557">
    <property type="entry name" value="FAA_hydrolase"/>
    <property type="match status" value="1"/>
</dbReference>